<sequence length="81" mass="9174">MVAAYSLVTKFGAKQKDVAAVLGCSQATVANWVKEVGFQQQITGLQRELDDANEYIEELQHMLPPPEDDYIDGDYFQEENY</sequence>
<protein>
    <submittedName>
        <fullName evidence="1">Helix-turn-helix domain-containing protein</fullName>
    </submittedName>
</protein>
<comment type="caution">
    <text evidence="1">The sequence shown here is derived from an EMBL/GenBank/DDBJ whole genome shotgun (WGS) entry which is preliminary data.</text>
</comment>
<reference evidence="1 2" key="1">
    <citation type="submission" date="2021-06" db="EMBL/GenBank/DDBJ databases">
        <title>Bacterium isolated from marine sediment.</title>
        <authorList>
            <person name="Zhu K.-L."/>
            <person name="Du Z.-J."/>
            <person name="Liang Q.-Y."/>
        </authorList>
    </citation>
    <scope>NUCLEOTIDE SEQUENCE [LARGE SCALE GENOMIC DNA]</scope>
    <source>
        <strain evidence="1 2">A346</strain>
    </source>
</reference>
<keyword evidence="2" id="KW-1185">Reference proteome</keyword>
<dbReference type="RefSeq" id="WP_217336064.1">
    <property type="nucleotide sequence ID" value="NZ_JAHQZT010000031.1"/>
</dbReference>
<gene>
    <name evidence="1" type="ORF">KTN04_15070</name>
</gene>
<name>A0ABS6MEB9_9GAMM</name>
<evidence type="ECO:0000313" key="1">
    <source>
        <dbReference type="EMBL" id="MBV0934659.1"/>
    </source>
</evidence>
<accession>A0ABS6MEB9</accession>
<proteinExistence type="predicted"/>
<organism evidence="1 2">
    <name type="scientific">Marinobacterium weihaiense</name>
    <dbReference type="NCBI Taxonomy" id="2851016"/>
    <lineage>
        <taxon>Bacteria</taxon>
        <taxon>Pseudomonadati</taxon>
        <taxon>Pseudomonadota</taxon>
        <taxon>Gammaproteobacteria</taxon>
        <taxon>Oceanospirillales</taxon>
        <taxon>Oceanospirillaceae</taxon>
        <taxon>Marinobacterium</taxon>
    </lineage>
</organism>
<dbReference type="Proteomes" id="UP000755551">
    <property type="component" value="Unassembled WGS sequence"/>
</dbReference>
<evidence type="ECO:0000313" key="2">
    <source>
        <dbReference type="Proteomes" id="UP000755551"/>
    </source>
</evidence>
<dbReference type="EMBL" id="JAHQZT010000031">
    <property type="protein sequence ID" value="MBV0934659.1"/>
    <property type="molecule type" value="Genomic_DNA"/>
</dbReference>